<dbReference type="STRING" id="733.B0186_08620"/>
<evidence type="ECO:0000256" key="7">
    <source>
        <dbReference type="ARBA" id="ARBA00022519"/>
    </source>
</evidence>
<feature type="transmembrane region" description="Helical" evidence="12">
    <location>
        <begin position="12"/>
        <end position="32"/>
    </location>
</feature>
<gene>
    <name evidence="13" type="primary">lptF</name>
    <name evidence="13" type="ORF">NCTC1659_02216</name>
    <name evidence="14" type="ORF">NCTC8540_00701</name>
</gene>
<evidence type="ECO:0000256" key="6">
    <source>
        <dbReference type="ARBA" id="ARBA00022475"/>
    </source>
</evidence>
<dbReference type="GO" id="GO:0043190">
    <property type="term" value="C:ATP-binding cassette (ABC) transporter complex"/>
    <property type="evidence" value="ECO:0007669"/>
    <property type="project" value="InterPro"/>
</dbReference>
<evidence type="ECO:0000256" key="4">
    <source>
        <dbReference type="ARBA" id="ARBA00014213"/>
    </source>
</evidence>
<sequence>MILTRYLTREVFKSQISILFILLLIFFSQQLVRVLGSATSGKIPADLVFSLLGLGMPAMAQLMLPLCLFIAILLTFGRLYAESEITVMRACGVGQRILVRVTLILSVLTAGLATYNALYLSPWAIQKQAQIIEDAKANPTMGALASGQFVSAGNTDVVLFIDEIEDNKIKDIYVFQMTNKKNQKPSVIVAESGELKALPNGDQVLSLENSQRVEGSAVLPDFRITHFDQYQAYLGYKTTDADTSETEVLSLQELINSKSPAAKAELHWRLTLIFAVPIMALIAVPLSRVNPRQGRFAKILPALLLYLIYFLLQSSLKSAGASGKIDANIFMPLVSIFFLCLAILLNSWNSAFMYKIRHLFNFNTNKGNQK</sequence>
<evidence type="ECO:0000256" key="8">
    <source>
        <dbReference type="ARBA" id="ARBA00022692"/>
    </source>
</evidence>
<dbReference type="NCBIfam" id="TIGR04407">
    <property type="entry name" value="LptF_YjgP"/>
    <property type="match status" value="1"/>
</dbReference>
<dbReference type="AlphaFoldDB" id="A0A1V4AZU4"/>
<dbReference type="GO" id="GO:0015920">
    <property type="term" value="P:lipopolysaccharide transport"/>
    <property type="evidence" value="ECO:0007669"/>
    <property type="project" value="TreeGrafter"/>
</dbReference>
<dbReference type="EMBL" id="UGHF01000001">
    <property type="protein sequence ID" value="STO60913.1"/>
    <property type="molecule type" value="Genomic_DNA"/>
</dbReference>
<dbReference type="PANTHER" id="PTHR33529:SF7">
    <property type="entry name" value="LIPOPOLYSACCHARIDE EXPORT SYSTEM PERMEASE PROTEIN LPTF"/>
    <property type="match status" value="1"/>
</dbReference>
<dbReference type="InterPro" id="IPR005495">
    <property type="entry name" value="LptG/LptF_permease"/>
</dbReference>
<dbReference type="GO" id="GO:0055085">
    <property type="term" value="P:transmembrane transport"/>
    <property type="evidence" value="ECO:0007669"/>
    <property type="project" value="InterPro"/>
</dbReference>
<evidence type="ECO:0000313" key="15">
    <source>
        <dbReference type="Proteomes" id="UP000254329"/>
    </source>
</evidence>
<dbReference type="Pfam" id="PF03739">
    <property type="entry name" value="LptF_LptG"/>
    <property type="match status" value="1"/>
</dbReference>
<evidence type="ECO:0000256" key="11">
    <source>
        <dbReference type="ARBA" id="ARBA00026081"/>
    </source>
</evidence>
<evidence type="ECO:0000256" key="10">
    <source>
        <dbReference type="ARBA" id="ARBA00023136"/>
    </source>
</evidence>
<evidence type="ECO:0000256" key="1">
    <source>
        <dbReference type="ARBA" id="ARBA00002265"/>
    </source>
</evidence>
<keyword evidence="9 12" id="KW-1133">Transmembrane helix</keyword>
<dbReference type="InterPro" id="IPR030922">
    <property type="entry name" value="LptF"/>
</dbReference>
<reference evidence="15 16" key="1">
    <citation type="submission" date="2018-06" db="EMBL/GenBank/DDBJ databases">
        <authorList>
            <consortium name="Pathogen Informatics"/>
            <person name="Doyle S."/>
        </authorList>
    </citation>
    <scope>NUCLEOTIDE SEQUENCE [LARGE SCALE GENOMIC DNA]</scope>
    <source>
        <strain evidence="13 15">NCTC1659</strain>
        <strain evidence="14 16">NCTC8540</strain>
    </source>
</reference>
<feature type="transmembrane region" description="Helical" evidence="12">
    <location>
        <begin position="296"/>
        <end position="316"/>
    </location>
</feature>
<feature type="transmembrane region" description="Helical" evidence="12">
    <location>
        <begin position="97"/>
        <end position="118"/>
    </location>
</feature>
<keyword evidence="15" id="KW-1185">Reference proteome</keyword>
<evidence type="ECO:0000256" key="2">
    <source>
        <dbReference type="ARBA" id="ARBA00004429"/>
    </source>
</evidence>
<evidence type="ECO:0000256" key="12">
    <source>
        <dbReference type="SAM" id="Phobius"/>
    </source>
</evidence>
<evidence type="ECO:0000256" key="5">
    <source>
        <dbReference type="ARBA" id="ARBA00022448"/>
    </source>
</evidence>
<keyword evidence="5" id="KW-0813">Transport</keyword>
<dbReference type="Proteomes" id="UP000254496">
    <property type="component" value="Unassembled WGS sequence"/>
</dbReference>
<proteinExistence type="inferred from homology"/>
<dbReference type="Proteomes" id="UP000254329">
    <property type="component" value="Unassembled WGS sequence"/>
</dbReference>
<dbReference type="RefSeq" id="WP_078218943.1">
    <property type="nucleotide sequence ID" value="NZ_MUXZ01000027.1"/>
</dbReference>
<feature type="transmembrane region" description="Helical" evidence="12">
    <location>
        <begin position="328"/>
        <end position="348"/>
    </location>
</feature>
<evidence type="ECO:0000313" key="14">
    <source>
        <dbReference type="EMBL" id="STO68213.1"/>
    </source>
</evidence>
<comment type="subcellular location">
    <subcellularLocation>
        <location evidence="2">Cell inner membrane</location>
        <topology evidence="2">Multi-pass membrane protein</topology>
    </subcellularLocation>
</comment>
<comment type="similarity">
    <text evidence="3">Belongs to the LptF/LptG family.</text>
</comment>
<keyword evidence="7" id="KW-0997">Cell inner membrane</keyword>
<dbReference type="EMBL" id="UGHJ01000001">
    <property type="protein sequence ID" value="STO68213.1"/>
    <property type="molecule type" value="Genomic_DNA"/>
</dbReference>
<evidence type="ECO:0000313" key="13">
    <source>
        <dbReference type="EMBL" id="STO60913.1"/>
    </source>
</evidence>
<accession>A0A1V4AZU4</accession>
<evidence type="ECO:0000256" key="9">
    <source>
        <dbReference type="ARBA" id="ARBA00022989"/>
    </source>
</evidence>
<keyword evidence="6" id="KW-1003">Cell membrane</keyword>
<organism evidence="13 15">
    <name type="scientific">Canicola haemoglobinophilus</name>
    <dbReference type="NCBI Taxonomy" id="733"/>
    <lineage>
        <taxon>Bacteria</taxon>
        <taxon>Pseudomonadati</taxon>
        <taxon>Pseudomonadota</taxon>
        <taxon>Gammaproteobacteria</taxon>
        <taxon>Pasteurellales</taxon>
        <taxon>Pasteurellaceae</taxon>
        <taxon>Canicola</taxon>
    </lineage>
</organism>
<feature type="transmembrane region" description="Helical" evidence="12">
    <location>
        <begin position="266"/>
        <end position="284"/>
    </location>
</feature>
<name>A0A1V4AZU4_9PAST</name>
<comment type="subunit">
    <text evidence="11">Component of the lipopolysaccharide transport and assembly complex. The LptBFG transporter is composed of two ATP-binding proteins (LptB) and two transmembrane proteins (LptF and LptG).</text>
</comment>
<evidence type="ECO:0000313" key="16">
    <source>
        <dbReference type="Proteomes" id="UP000254496"/>
    </source>
</evidence>
<keyword evidence="10 12" id="KW-0472">Membrane</keyword>
<protein>
    <recommendedName>
        <fullName evidence="4">Lipopolysaccharide export system permease protein LptF</fullName>
    </recommendedName>
</protein>
<dbReference type="OrthoDB" id="9778062at2"/>
<dbReference type="PANTHER" id="PTHR33529">
    <property type="entry name" value="SLR0882 PROTEIN-RELATED"/>
    <property type="match status" value="1"/>
</dbReference>
<comment type="function">
    <text evidence="1">Part of the ABC transporter complex LptBFG involved in the translocation of lipopolysaccharide (LPS) from the inner membrane to the outer membrane.</text>
</comment>
<evidence type="ECO:0000256" key="3">
    <source>
        <dbReference type="ARBA" id="ARBA00007725"/>
    </source>
</evidence>
<keyword evidence="8 12" id="KW-0812">Transmembrane</keyword>
<feature type="transmembrane region" description="Helical" evidence="12">
    <location>
        <begin position="52"/>
        <end position="76"/>
    </location>
</feature>